<dbReference type="Gene3D" id="2.150.10.10">
    <property type="entry name" value="Serralysin-like metalloprotease, C-terminal"/>
    <property type="match status" value="1"/>
</dbReference>
<gene>
    <name evidence="1" type="ORF">VP06_05295</name>
</gene>
<evidence type="ECO:0000313" key="1">
    <source>
        <dbReference type="EMBL" id="KMO38995.1"/>
    </source>
</evidence>
<sequence length="832" mass="88330">MLLTRIYTPFWKHSKEASMAIGPSTTQTPYLVPSTGNVSFTSILSVGDTVPGSVKANGTPWRFVGIPDGIGAFDNGDGTATVLVNHEIGATAGVVRAHGSAGAFVDRLIVDKASLKVLSAGDLGTSFYGFNAATGTYQQGTTALARLCSADLPAVSAFYDAATGLGTQARIFMNGEENGTEGRALAWIVNGPEAGRIYELPRLGKFSMENSLANPASGAKTVTIGTDDSATGQLYVYVGNKQATGSEIDKAGLTNGKLYGIKVPSVVAETNATSLDPAGAAFSLQEMGPNGDVSRVTGAQLQDESDAEGVTTFLRPEDGAWDPSNPNRFYFVTTNGITSPSRLWALDFTDVTRPELGGTIKELLRGTEGQVMLDNMTVTADGKVILQEDPGNSPRLSKVFQYDPATGSLTELAQHDPARFAAPTAPFNQDEESSGVVDVSTIFGAPGRQAYLLDTQAHYALGGELVEGGQLMMMYQDRTIRGTAGNDTLTGSAIDDLILGAAGDDTINGRTGTNILSGGTGTDTAVFDLRLADARVSAENGRDVVSAGNTRSTVTGFERYLFTDTTVTVADGAPLVDDLFYLANNKDVLAAGQDADTHYATYGWKEGRDPNALFSTTGYLAANADVRAAGLNPLQHYDQYGWKEGRDPSAAFDNEQYLARNADVKAAGIDPLKHFIEYGQDEGRQAYAAIGKTADLAAHPGFDAEFYLLSYADVARAATASGKDPFAYAYEHYQTYGWKEGRNPNAVFDTKGYLNAYGDVRAAGIDPLMHYDQYGWKEGRDPSKGFDTTAYLDAYGDVARARLDPMQHYLQYGATEGRSTFGDTTFGAGNQG</sequence>
<proteinExistence type="predicted"/>
<reference evidence="1 2" key="1">
    <citation type="submission" date="2015-03" db="EMBL/GenBank/DDBJ databases">
        <title>Genome sequencing of Methylobacterium aquaticum DSM16371 type strain.</title>
        <authorList>
            <person name="Chaudhry V."/>
            <person name="Patil P.B."/>
        </authorList>
    </citation>
    <scope>NUCLEOTIDE SEQUENCE [LARGE SCALE GENOMIC DNA]</scope>
    <source>
        <strain evidence="1 2">DSM 16371</strain>
    </source>
</reference>
<comment type="caution">
    <text evidence="1">The sequence shown here is derived from an EMBL/GenBank/DDBJ whole genome shotgun (WGS) entry which is preliminary data.</text>
</comment>
<dbReference type="PATRIC" id="fig|270351.6.peg.5346"/>
<evidence type="ECO:0008006" key="3">
    <source>
        <dbReference type="Google" id="ProtNLM"/>
    </source>
</evidence>
<dbReference type="InterPro" id="IPR001343">
    <property type="entry name" value="Hemolysn_Ca-bd"/>
</dbReference>
<dbReference type="EMBL" id="LABX01000038">
    <property type="protein sequence ID" value="KMO38995.1"/>
    <property type="molecule type" value="Genomic_DNA"/>
</dbReference>
<dbReference type="Pfam" id="PF05787">
    <property type="entry name" value="PhoX"/>
    <property type="match status" value="1"/>
</dbReference>
<name>A0A0J6SUR0_9HYPH</name>
<accession>A0A0J6SUR0</accession>
<dbReference type="Pfam" id="PF00353">
    <property type="entry name" value="HemolysinCabind"/>
    <property type="match status" value="1"/>
</dbReference>
<evidence type="ECO:0000313" key="2">
    <source>
        <dbReference type="Proteomes" id="UP000035929"/>
    </source>
</evidence>
<dbReference type="GO" id="GO:0005509">
    <property type="term" value="F:calcium ion binding"/>
    <property type="evidence" value="ECO:0007669"/>
    <property type="project" value="InterPro"/>
</dbReference>
<dbReference type="SUPFAM" id="SSF51120">
    <property type="entry name" value="beta-Roll"/>
    <property type="match status" value="1"/>
</dbReference>
<dbReference type="InterPro" id="IPR011049">
    <property type="entry name" value="Serralysin-like_metalloprot_C"/>
</dbReference>
<organism evidence="1 2">
    <name type="scientific">Methylobacterium aquaticum</name>
    <dbReference type="NCBI Taxonomy" id="270351"/>
    <lineage>
        <taxon>Bacteria</taxon>
        <taxon>Pseudomonadati</taxon>
        <taxon>Pseudomonadota</taxon>
        <taxon>Alphaproteobacteria</taxon>
        <taxon>Hyphomicrobiales</taxon>
        <taxon>Methylobacteriaceae</taxon>
        <taxon>Methylobacterium</taxon>
    </lineage>
</organism>
<protein>
    <recommendedName>
        <fullName evidence="3">Hemolysin-type calcium-binding region</fullName>
    </recommendedName>
</protein>
<dbReference type="InterPro" id="IPR008557">
    <property type="entry name" value="PhoX"/>
</dbReference>
<dbReference type="AlphaFoldDB" id="A0A0J6SUR0"/>
<dbReference type="Proteomes" id="UP000035929">
    <property type="component" value="Unassembled WGS sequence"/>
</dbReference>